<evidence type="ECO:0000256" key="11">
    <source>
        <dbReference type="ARBA" id="ARBA00048543"/>
    </source>
</evidence>
<accession>A0A6J7RTS0</accession>
<dbReference type="Gene3D" id="1.10.1740.10">
    <property type="match status" value="1"/>
</dbReference>
<evidence type="ECO:0000256" key="3">
    <source>
        <dbReference type="ARBA" id="ARBA00005094"/>
    </source>
</evidence>
<dbReference type="GO" id="GO:0030604">
    <property type="term" value="F:1-deoxy-D-xylulose-5-phosphate reductoisomerase activity"/>
    <property type="evidence" value="ECO:0007669"/>
    <property type="project" value="UniProtKB-EC"/>
</dbReference>
<proteinExistence type="inferred from homology"/>
<feature type="domain" description="1-deoxy-D-xylulose 5-phosphate reductoisomerase N-terminal" evidence="12">
    <location>
        <begin position="4"/>
        <end position="126"/>
    </location>
</feature>
<evidence type="ECO:0000256" key="9">
    <source>
        <dbReference type="ARBA" id="ARBA00023211"/>
    </source>
</evidence>
<dbReference type="Pfam" id="PF02670">
    <property type="entry name" value="DXP_reductoisom"/>
    <property type="match status" value="1"/>
</dbReference>
<feature type="domain" description="DXP reductoisomerase C-terminal" evidence="14">
    <location>
        <begin position="258"/>
        <end position="374"/>
    </location>
</feature>
<dbReference type="Gene3D" id="3.40.50.720">
    <property type="entry name" value="NAD(P)-binding Rossmann-like Domain"/>
    <property type="match status" value="1"/>
</dbReference>
<sequence>MRRIALLGSTGSIGVQALDVVRSTAGLEVVALSAHSRWEELLEQARVHNVSRVAISDPQAADAARAAWDGEVLCGPEALAHLITGAAPDLVCNAIVGSAGLAATVVTLSEGIDLALANKESLVVGGELVTELAAATGARLLPVDSEHSALHQLIASEKGQPPGTIERLTLTASGGPFRGRSREELRAVTVDQALDHPTWRMGGKISIDSATLMNKGLEVIEAHQLFGTAYSAIDVVVHPQSIVHAMISLTDGASLAHLGHPDMRVPIAYALQWPERVDLDVRPLDLTAVGALTFEAVDENAFPCLGLALAAGKEGGTAPCVLNAANEVAVAAFLDRRCSFLEIAEVIEGTLGAVAIEQIYSFETLIESDRAARDEAASRVAALA</sequence>
<keyword evidence="9" id="KW-0464">Manganese</keyword>
<dbReference type="SUPFAM" id="SSF55347">
    <property type="entry name" value="Glyceraldehyde-3-phosphate dehydrogenase-like, C-terminal domain"/>
    <property type="match status" value="1"/>
</dbReference>
<reference evidence="15" key="1">
    <citation type="submission" date="2020-05" db="EMBL/GenBank/DDBJ databases">
        <authorList>
            <person name="Chiriac C."/>
            <person name="Salcher M."/>
            <person name="Ghai R."/>
            <person name="Kavagutti S V."/>
        </authorList>
    </citation>
    <scope>NUCLEOTIDE SEQUENCE</scope>
</reference>
<dbReference type="FunFam" id="3.40.50.720:FF:000045">
    <property type="entry name" value="1-deoxy-D-xylulose 5-phosphate reductoisomerase"/>
    <property type="match status" value="1"/>
</dbReference>
<dbReference type="PANTHER" id="PTHR30525:SF0">
    <property type="entry name" value="1-DEOXY-D-XYLULOSE 5-PHOSPHATE REDUCTOISOMERASE, CHLOROPLASTIC"/>
    <property type="match status" value="1"/>
</dbReference>
<gene>
    <name evidence="15" type="ORF">UFOPK4175_00459</name>
</gene>
<feature type="domain" description="1-deoxy-D-xylulose 5-phosphate reductoisomerase C-terminal" evidence="13">
    <location>
        <begin position="140"/>
        <end position="226"/>
    </location>
</feature>
<dbReference type="SUPFAM" id="SSF51735">
    <property type="entry name" value="NAD(P)-binding Rossmann-fold domains"/>
    <property type="match status" value="1"/>
</dbReference>
<dbReference type="SUPFAM" id="SSF69055">
    <property type="entry name" value="1-deoxy-D-xylulose-5-phosphate reductoisomerase, C-terminal domain"/>
    <property type="match status" value="1"/>
</dbReference>
<name>A0A6J7RTS0_9ZZZZ</name>
<evidence type="ECO:0000256" key="4">
    <source>
        <dbReference type="ARBA" id="ARBA00006825"/>
    </source>
</evidence>
<evidence type="ECO:0000256" key="5">
    <source>
        <dbReference type="ARBA" id="ARBA00012366"/>
    </source>
</evidence>
<dbReference type="Pfam" id="PF08436">
    <property type="entry name" value="DXP_redisom_C"/>
    <property type="match status" value="1"/>
</dbReference>
<evidence type="ECO:0000256" key="8">
    <source>
        <dbReference type="ARBA" id="ARBA00023002"/>
    </source>
</evidence>
<dbReference type="PANTHER" id="PTHR30525">
    <property type="entry name" value="1-DEOXY-D-XYLULOSE 5-PHOSPHATE REDUCTOISOMERASE"/>
    <property type="match status" value="1"/>
</dbReference>
<dbReference type="InterPro" id="IPR013644">
    <property type="entry name" value="DXP_reductoisomerase_C"/>
</dbReference>
<evidence type="ECO:0000259" key="14">
    <source>
        <dbReference type="Pfam" id="PF13288"/>
    </source>
</evidence>
<organism evidence="15">
    <name type="scientific">freshwater metagenome</name>
    <dbReference type="NCBI Taxonomy" id="449393"/>
    <lineage>
        <taxon>unclassified sequences</taxon>
        <taxon>metagenomes</taxon>
        <taxon>ecological metagenomes</taxon>
    </lineage>
</organism>
<evidence type="ECO:0000256" key="2">
    <source>
        <dbReference type="ARBA" id="ARBA00001946"/>
    </source>
</evidence>
<comment type="catalytic activity">
    <reaction evidence="11">
        <text>2-C-methyl-D-erythritol 4-phosphate + NADP(+) = 1-deoxy-D-xylulose 5-phosphate + NADPH + H(+)</text>
        <dbReference type="Rhea" id="RHEA:13717"/>
        <dbReference type="ChEBI" id="CHEBI:15378"/>
        <dbReference type="ChEBI" id="CHEBI:57783"/>
        <dbReference type="ChEBI" id="CHEBI:57792"/>
        <dbReference type="ChEBI" id="CHEBI:58262"/>
        <dbReference type="ChEBI" id="CHEBI:58349"/>
        <dbReference type="EC" id="1.1.1.267"/>
    </reaction>
    <physiologicalReaction direction="right-to-left" evidence="11">
        <dbReference type="Rhea" id="RHEA:13719"/>
    </physiologicalReaction>
</comment>
<dbReference type="Pfam" id="PF13288">
    <property type="entry name" value="DXPR_C"/>
    <property type="match status" value="1"/>
</dbReference>
<comment type="cofactor">
    <cofactor evidence="1">
        <name>Mn(2+)</name>
        <dbReference type="ChEBI" id="CHEBI:29035"/>
    </cofactor>
</comment>
<evidence type="ECO:0000256" key="10">
    <source>
        <dbReference type="ARBA" id="ARBA00023229"/>
    </source>
</evidence>
<evidence type="ECO:0000259" key="12">
    <source>
        <dbReference type="Pfam" id="PF02670"/>
    </source>
</evidence>
<comment type="cofactor">
    <cofactor evidence="2">
        <name>Mg(2+)</name>
        <dbReference type="ChEBI" id="CHEBI:18420"/>
    </cofactor>
</comment>
<dbReference type="AlphaFoldDB" id="A0A6J7RTS0"/>
<evidence type="ECO:0000259" key="13">
    <source>
        <dbReference type="Pfam" id="PF08436"/>
    </source>
</evidence>
<dbReference type="InterPro" id="IPR036169">
    <property type="entry name" value="DXPR_C_sf"/>
</dbReference>
<dbReference type="InterPro" id="IPR003821">
    <property type="entry name" value="DXP_reductoisomerase"/>
</dbReference>
<comment type="similarity">
    <text evidence="4">Belongs to the DXR family.</text>
</comment>
<dbReference type="InterPro" id="IPR013512">
    <property type="entry name" value="DXP_reductoisomerase_N"/>
</dbReference>
<evidence type="ECO:0000256" key="1">
    <source>
        <dbReference type="ARBA" id="ARBA00001936"/>
    </source>
</evidence>
<keyword evidence="6" id="KW-0479">Metal-binding</keyword>
<keyword evidence="8" id="KW-0560">Oxidoreductase</keyword>
<evidence type="ECO:0000313" key="15">
    <source>
        <dbReference type="EMBL" id="CAB5032274.1"/>
    </source>
</evidence>
<dbReference type="EMBL" id="CAFBPX010000059">
    <property type="protein sequence ID" value="CAB5032274.1"/>
    <property type="molecule type" value="Genomic_DNA"/>
</dbReference>
<dbReference type="GO" id="GO:0030145">
    <property type="term" value="F:manganese ion binding"/>
    <property type="evidence" value="ECO:0007669"/>
    <property type="project" value="TreeGrafter"/>
</dbReference>
<dbReference type="UniPathway" id="UPA00056">
    <property type="reaction ID" value="UER00092"/>
</dbReference>
<evidence type="ECO:0000256" key="6">
    <source>
        <dbReference type="ARBA" id="ARBA00022723"/>
    </source>
</evidence>
<dbReference type="HAMAP" id="MF_00183">
    <property type="entry name" value="DXP_reductoisom"/>
    <property type="match status" value="1"/>
</dbReference>
<dbReference type="NCBIfam" id="TIGR00243">
    <property type="entry name" value="Dxr"/>
    <property type="match status" value="1"/>
</dbReference>
<protein>
    <recommendedName>
        <fullName evidence="5">1-deoxy-D-xylulose-5-phosphate reductoisomerase</fullName>
        <ecNumber evidence="5">1.1.1.267</ecNumber>
    </recommendedName>
</protein>
<dbReference type="EC" id="1.1.1.267" evidence="5"/>
<dbReference type="PIRSF" id="PIRSF006205">
    <property type="entry name" value="Dxp_reductismrs"/>
    <property type="match status" value="1"/>
</dbReference>
<keyword evidence="10" id="KW-0414">Isoprene biosynthesis</keyword>
<dbReference type="InterPro" id="IPR036291">
    <property type="entry name" value="NAD(P)-bd_dom_sf"/>
</dbReference>
<keyword evidence="7" id="KW-0521">NADP</keyword>
<evidence type="ECO:0000256" key="7">
    <source>
        <dbReference type="ARBA" id="ARBA00022857"/>
    </source>
</evidence>
<dbReference type="InterPro" id="IPR026877">
    <property type="entry name" value="DXPR_C"/>
</dbReference>
<dbReference type="GO" id="GO:0070402">
    <property type="term" value="F:NADPH binding"/>
    <property type="evidence" value="ECO:0007669"/>
    <property type="project" value="InterPro"/>
</dbReference>
<dbReference type="GO" id="GO:0051484">
    <property type="term" value="P:isopentenyl diphosphate biosynthetic process, methylerythritol 4-phosphate pathway involved in terpenoid biosynthetic process"/>
    <property type="evidence" value="ECO:0007669"/>
    <property type="project" value="TreeGrafter"/>
</dbReference>
<comment type="pathway">
    <text evidence="3">Isoprenoid biosynthesis; isopentenyl diphosphate biosynthesis via DXP pathway; isopentenyl diphosphate from 1-deoxy-D-xylulose 5-phosphate: step 1/6.</text>
</comment>